<evidence type="ECO:0000256" key="2">
    <source>
        <dbReference type="SAM" id="MobiDB-lite"/>
    </source>
</evidence>
<accession>A0AAN9A8V2</accession>
<feature type="coiled-coil region" evidence="1">
    <location>
        <begin position="903"/>
        <end position="1162"/>
    </location>
</feature>
<keyword evidence="4" id="KW-1185">Reference proteome</keyword>
<feature type="coiled-coil region" evidence="1">
    <location>
        <begin position="275"/>
        <end position="357"/>
    </location>
</feature>
<evidence type="ECO:0000313" key="4">
    <source>
        <dbReference type="Proteomes" id="UP001381693"/>
    </source>
</evidence>
<feature type="region of interest" description="Disordered" evidence="2">
    <location>
        <begin position="412"/>
        <end position="432"/>
    </location>
</feature>
<feature type="non-terminal residue" evidence="3">
    <location>
        <position position="1"/>
    </location>
</feature>
<keyword evidence="1" id="KW-0175">Coiled coil</keyword>
<protein>
    <submittedName>
        <fullName evidence="3">Uncharacterized protein</fullName>
    </submittedName>
</protein>
<feature type="coiled-coil region" evidence="1">
    <location>
        <begin position="719"/>
        <end position="746"/>
    </location>
</feature>
<name>A0AAN9A8V2_HALRR</name>
<evidence type="ECO:0000313" key="3">
    <source>
        <dbReference type="EMBL" id="KAK7076360.1"/>
    </source>
</evidence>
<organism evidence="3 4">
    <name type="scientific">Halocaridina rubra</name>
    <name type="common">Hawaiian red shrimp</name>
    <dbReference type="NCBI Taxonomy" id="373956"/>
    <lineage>
        <taxon>Eukaryota</taxon>
        <taxon>Metazoa</taxon>
        <taxon>Ecdysozoa</taxon>
        <taxon>Arthropoda</taxon>
        <taxon>Crustacea</taxon>
        <taxon>Multicrustacea</taxon>
        <taxon>Malacostraca</taxon>
        <taxon>Eumalacostraca</taxon>
        <taxon>Eucarida</taxon>
        <taxon>Decapoda</taxon>
        <taxon>Pleocyemata</taxon>
        <taxon>Caridea</taxon>
        <taxon>Atyoidea</taxon>
        <taxon>Atyidae</taxon>
        <taxon>Halocaridina</taxon>
    </lineage>
</organism>
<dbReference type="Proteomes" id="UP001381693">
    <property type="component" value="Unassembled WGS sequence"/>
</dbReference>
<feature type="coiled-coil region" evidence="1">
    <location>
        <begin position="807"/>
        <end position="869"/>
    </location>
</feature>
<comment type="caution">
    <text evidence="3">The sequence shown here is derived from an EMBL/GenBank/DDBJ whole genome shotgun (WGS) entry which is preliminary data.</text>
</comment>
<proteinExistence type="predicted"/>
<evidence type="ECO:0000256" key="1">
    <source>
        <dbReference type="SAM" id="Coils"/>
    </source>
</evidence>
<dbReference type="EMBL" id="JAXCGZ010009708">
    <property type="protein sequence ID" value="KAK7076360.1"/>
    <property type="molecule type" value="Genomic_DNA"/>
</dbReference>
<reference evidence="3 4" key="1">
    <citation type="submission" date="2023-11" db="EMBL/GenBank/DDBJ databases">
        <title>Halocaridina rubra genome assembly.</title>
        <authorList>
            <person name="Smith C."/>
        </authorList>
    </citation>
    <scope>NUCLEOTIDE SEQUENCE [LARGE SCALE GENOMIC DNA]</scope>
    <source>
        <strain evidence="3">EP-1</strain>
        <tissue evidence="3">Whole</tissue>
    </source>
</reference>
<gene>
    <name evidence="3" type="ORF">SK128_019160</name>
</gene>
<feature type="coiled-coil region" evidence="1">
    <location>
        <begin position="441"/>
        <end position="642"/>
    </location>
</feature>
<sequence>VISQVKTDTDAWLYMESFIADHILYTNLTNQQTIASVGAAATNDLVLKCKSAGFANNEPYHLEGRNPNIHIGFAEDIKVEKTTLEENLEKNALIQKEKLYDTDSTTPDAYTPQSMELTLFEDFGTPQLGSCVSSEHGSYSENERGKTLKEENAVLLSQINELKRQLDAQALCSIIEEEARPLSWDEFNNSRCKLSQNLSMENCEDLVLNSLRPTSGTLSLADELHAAGMSVNFCNTFETTVLEHMSTTALENARKSEIEHLKEELEKNCLANAEKATFELEIEKLQRDLKDALFENERKAALESEVQQLREDLSNARLTNEEVYSLRWQIETLKEEKASLEEELKWSESLLEEEENGLQSSTAELTEQGGAGSIAIHRECQKQIVKLKNDLEKINFTIKDTVVKEPVFENKESNETIDKDDSLSDKDSMNNKETEKLDEALFKIREHLECKEKKLKDTQKELRIMKDCYTLTDKNSKNDEEMEKLRLDDALLKIREELESKEKELRKTQEELRIMKYIHTLTDKDTVNEEETGNLRLDEALLKMRKELESKEKELKETRGELKAMKETSSFTGNSVLNEETENLILDEALLKIREELKIKENELKETQEELRTIKDSYSQKSEQLNHLLQKCEEEEQTLSNRTVPSGMDKVIHTDDTDVKSEADSQQKLWNLEKTQEELHAAQNKIKALLQENEDRGKYYEEKISAIIDEKDGELEAVITNFTEKEEEYERKISNLELAKISLTDEDSASLRDVEEHHNKLMLFQCELENQKAVLYQKEKDLVEMKELRLKAEGQLADASLRYETHMQEMKEIIKGLEENKDALTSETEAINKKLEELKTSAEASYVQQQKLEEDLDSALADLEDQKALVRSRGEEIEKLTHYYEVKLNEKEVDSKPHINDNNDIMLRKLDELEELKRDYNGKVAECSKLKDSLDNLEILKSKTEEKLSSLNEEHSQELAAYADFLEKRDDQIRHLEVDVKDKREEVRSLTSVVETSERELTLLRNEIRDTKQSAEKEEREHGILLENIQSEMNDRVRDLEIEIQRLMRLHDEVCSDRNKMLDEISSKQAAAKDLQSDNESLKNFIQTIQNEKIKLQEECCTKQNKIDEKNDKILAIKEAEQNLMEEINCLKVTVQEMNEEHDSANHQIAKLIDVIEKLELDMAERDKKISQSLEWEVELNLKDEELLKLKNETNTLGSHIQKVQSENEDLKKIQSKLENDITEKDNKISQSVEWEVELNLRADELQKLKNEVDTLSSHLQKVQSENEHLEVVKCKLENDLDNLSRISNNSDNLQDKLPVGEEKLQLKQSDFVLQMKQCKEEMEIHVTEKKELAEKLSEKEKDLENLHTQYEASEMYKEKLLEEIAEIKTNIAKLTREGDDLQNEANSLKSEVTTLKEVLRTTELEALQQSHKLSALQSEKDCLEQEYKSQQEANREQIDKLVGIIEKLETEKSEKGQLIAGEKYTKIIVEENEMPSSFTADLGSDSSSKAIVGSIQSGNSEILQAYEEKLDLLCCRKRSA</sequence>
<feature type="coiled-coil region" evidence="1">
    <location>
        <begin position="1201"/>
        <end position="1441"/>
    </location>
</feature>